<dbReference type="InterPro" id="IPR036465">
    <property type="entry name" value="vWFA_dom_sf"/>
</dbReference>
<evidence type="ECO:0000313" key="3">
    <source>
        <dbReference type="EMBL" id="WCC79850.1"/>
    </source>
</evidence>
<keyword evidence="1" id="KW-1133">Transmembrane helix</keyword>
<organism evidence="3 4">
    <name type="scientific">Cutibacterium equinum</name>
    <dbReference type="NCBI Taxonomy" id="3016342"/>
    <lineage>
        <taxon>Bacteria</taxon>
        <taxon>Bacillati</taxon>
        <taxon>Actinomycetota</taxon>
        <taxon>Actinomycetes</taxon>
        <taxon>Propionibacteriales</taxon>
        <taxon>Propionibacteriaceae</taxon>
        <taxon>Cutibacterium</taxon>
    </lineage>
</organism>
<evidence type="ECO:0000313" key="4">
    <source>
        <dbReference type="Proteomes" id="UP001212097"/>
    </source>
</evidence>
<feature type="transmembrane region" description="Helical" evidence="1">
    <location>
        <begin position="35"/>
        <end position="54"/>
    </location>
</feature>
<dbReference type="SMART" id="SM00327">
    <property type="entry name" value="VWA"/>
    <property type="match status" value="1"/>
</dbReference>
<gene>
    <name evidence="3" type="ORF">O6R08_10375</name>
</gene>
<accession>A0ABY7QYS5</accession>
<dbReference type="SUPFAM" id="SSF53300">
    <property type="entry name" value="vWA-like"/>
    <property type="match status" value="1"/>
</dbReference>
<evidence type="ECO:0000259" key="2">
    <source>
        <dbReference type="PROSITE" id="PS50234"/>
    </source>
</evidence>
<reference evidence="3 4" key="1">
    <citation type="submission" date="2023-06" db="EMBL/GenBank/DDBJ databases">
        <title>The Gram-positive Non-spore-bearing Anaerobic Bacilli of Human Feces.</title>
        <authorList>
            <person name="Eggerth A.H."/>
        </authorList>
    </citation>
    <scope>NUCLEOTIDE SEQUENCE [LARGE SCALE GENOMIC DNA]</scope>
    <source>
        <strain evidence="3 4">CBA3108</strain>
    </source>
</reference>
<dbReference type="Pfam" id="PF13519">
    <property type="entry name" value="VWA_2"/>
    <property type="match status" value="1"/>
</dbReference>
<evidence type="ECO:0000256" key="1">
    <source>
        <dbReference type="SAM" id="Phobius"/>
    </source>
</evidence>
<name>A0ABY7QYS5_9ACTN</name>
<sequence>MINFLPNWWLTVPSAAVLAYCTWRWASSRARSWRWGRMVVIGLCLTMIGLRPIAGQVMTTEYQSGADVVMLIDKTTSMAAEDFDGNHPRMDAVRKDALNLVQQLNGARFAVVVFDNNARVVLPFTTDASAVASLLETMDWRRAEDGNGSDIGIASSEAQKLLENSKKRRPDGYRQLIYFGDGEQTKKSEPTSFQNLRGLISNGLFISYGTSTGGRMKISPLSSQYVKYKDKDAISKANPAAVKNLAVQAGGIFTERTSNNQPLTVDTSDVKTIEVTRKDPRGFELYPFFAGPLGLLLIFELFGQARAFRLTRSWK</sequence>
<keyword evidence="1" id="KW-0812">Transmembrane</keyword>
<dbReference type="PROSITE" id="PS50234">
    <property type="entry name" value="VWFA"/>
    <property type="match status" value="1"/>
</dbReference>
<dbReference type="CDD" id="cd00198">
    <property type="entry name" value="vWFA"/>
    <property type="match status" value="1"/>
</dbReference>
<dbReference type="RefSeq" id="WP_271418035.1">
    <property type="nucleotide sequence ID" value="NZ_CP115668.1"/>
</dbReference>
<feature type="domain" description="VWFA" evidence="2">
    <location>
        <begin position="67"/>
        <end position="249"/>
    </location>
</feature>
<dbReference type="EMBL" id="CP115668">
    <property type="protein sequence ID" value="WCC79850.1"/>
    <property type="molecule type" value="Genomic_DNA"/>
</dbReference>
<keyword evidence="1" id="KW-0472">Membrane</keyword>
<dbReference type="Proteomes" id="UP001212097">
    <property type="component" value="Chromosome"/>
</dbReference>
<keyword evidence="4" id="KW-1185">Reference proteome</keyword>
<dbReference type="Gene3D" id="3.40.50.410">
    <property type="entry name" value="von Willebrand factor, type A domain"/>
    <property type="match status" value="1"/>
</dbReference>
<feature type="transmembrane region" description="Helical" evidence="1">
    <location>
        <begin position="6"/>
        <end position="23"/>
    </location>
</feature>
<dbReference type="InterPro" id="IPR002035">
    <property type="entry name" value="VWF_A"/>
</dbReference>
<proteinExistence type="predicted"/>
<protein>
    <submittedName>
        <fullName evidence="3">VWA domain-containing protein</fullName>
    </submittedName>
</protein>